<evidence type="ECO:0000259" key="10">
    <source>
        <dbReference type="PROSITE" id="PS51059"/>
    </source>
</evidence>
<comment type="catalytic activity">
    <reaction evidence="7">
        <text>NAD(+) + (ADP-D-ribosyl)n-acceptor = nicotinamide + (ADP-D-ribosyl)n+1-acceptor + H(+).</text>
        <dbReference type="EC" id="2.4.2.30"/>
    </reaction>
</comment>
<feature type="domain" description="PARP catalytic" evidence="10">
    <location>
        <begin position="227"/>
        <end position="536"/>
    </location>
</feature>
<dbReference type="Gene3D" id="3.90.228.10">
    <property type="match status" value="1"/>
</dbReference>
<dbReference type="InterPro" id="IPR012317">
    <property type="entry name" value="Poly(ADP-ribose)pol_cat_dom"/>
</dbReference>
<evidence type="ECO:0000256" key="9">
    <source>
        <dbReference type="SAM" id="MobiDB-lite"/>
    </source>
</evidence>
<evidence type="ECO:0000256" key="2">
    <source>
        <dbReference type="ARBA" id="ARBA00022676"/>
    </source>
</evidence>
<comment type="caution">
    <text evidence="12">The sequence shown here is derived from an EMBL/GenBank/DDBJ whole genome shotgun (WGS) entry which is preliminary data.</text>
</comment>
<evidence type="ECO:0000256" key="5">
    <source>
        <dbReference type="ARBA" id="ARBA00023027"/>
    </source>
</evidence>
<protein>
    <recommendedName>
        <fullName evidence="8">Poly [ADP-ribose] polymerase</fullName>
        <shortName evidence="8">PARP</shortName>
        <ecNumber evidence="8">2.4.2.-</ecNumber>
    </recommendedName>
</protein>
<dbReference type="PANTHER" id="PTHR10459:SF60">
    <property type="entry name" value="POLY [ADP-RIBOSE] POLYMERASE 2"/>
    <property type="match status" value="1"/>
</dbReference>
<evidence type="ECO:0000256" key="7">
    <source>
        <dbReference type="ARBA" id="ARBA00033987"/>
    </source>
</evidence>
<keyword evidence="4" id="KW-0548">Nucleotidyltransferase</keyword>
<gene>
    <name evidence="12" type="primary">PARP1</name>
    <name evidence="12" type="ORF">DFQ27_003879</name>
</gene>
<dbReference type="PANTHER" id="PTHR10459">
    <property type="entry name" value="DNA LIGASE"/>
    <property type="match status" value="1"/>
</dbReference>
<dbReference type="PROSITE" id="PS51059">
    <property type="entry name" value="PARP_CATALYTIC"/>
    <property type="match status" value="1"/>
</dbReference>
<dbReference type="Gene3D" id="1.20.142.10">
    <property type="entry name" value="Poly(ADP-ribose) polymerase, regulatory domain"/>
    <property type="match status" value="1"/>
</dbReference>
<dbReference type="OrthoDB" id="2017365at2759"/>
<evidence type="ECO:0000259" key="11">
    <source>
        <dbReference type="PROSITE" id="PS51060"/>
    </source>
</evidence>
<evidence type="ECO:0000256" key="3">
    <source>
        <dbReference type="ARBA" id="ARBA00022679"/>
    </source>
</evidence>
<dbReference type="GO" id="GO:0006302">
    <property type="term" value="P:double-strand break repair"/>
    <property type="evidence" value="ECO:0007669"/>
    <property type="project" value="TreeGrafter"/>
</dbReference>
<feature type="region of interest" description="Disordered" evidence="9">
    <location>
        <begin position="1"/>
        <end position="26"/>
    </location>
</feature>
<dbReference type="Proteomes" id="UP000807716">
    <property type="component" value="Unassembled WGS sequence"/>
</dbReference>
<feature type="region of interest" description="Disordered" evidence="9">
    <location>
        <begin position="152"/>
        <end position="174"/>
    </location>
</feature>
<keyword evidence="13" id="KW-1185">Reference proteome</keyword>
<organism evidence="12 13">
    <name type="scientific">Actinomortierella ambigua</name>
    <dbReference type="NCBI Taxonomy" id="1343610"/>
    <lineage>
        <taxon>Eukaryota</taxon>
        <taxon>Fungi</taxon>
        <taxon>Fungi incertae sedis</taxon>
        <taxon>Mucoromycota</taxon>
        <taxon>Mortierellomycotina</taxon>
        <taxon>Mortierellomycetes</taxon>
        <taxon>Mortierellales</taxon>
        <taxon>Mortierellaceae</taxon>
        <taxon>Actinomortierella</taxon>
    </lineage>
</organism>
<feature type="domain" description="PARP alpha-helical" evidence="11">
    <location>
        <begin position="47"/>
        <end position="171"/>
    </location>
</feature>
<evidence type="ECO:0000256" key="8">
    <source>
        <dbReference type="RuleBase" id="RU362114"/>
    </source>
</evidence>
<dbReference type="AlphaFoldDB" id="A0A9P6U4V6"/>
<accession>A0A9P6U4V6</accession>
<dbReference type="Pfam" id="PF02877">
    <property type="entry name" value="PARP_reg"/>
    <property type="match status" value="1"/>
</dbReference>
<proteinExistence type="predicted"/>
<name>A0A9P6U4V6_9FUNG</name>
<evidence type="ECO:0000256" key="1">
    <source>
        <dbReference type="ARBA" id="ARBA00004123"/>
    </source>
</evidence>
<keyword evidence="5 8" id="KW-0520">NAD</keyword>
<dbReference type="GO" id="GO:1990404">
    <property type="term" value="F:NAD+-protein mono-ADP-ribosyltransferase activity"/>
    <property type="evidence" value="ECO:0007669"/>
    <property type="project" value="TreeGrafter"/>
</dbReference>
<dbReference type="GO" id="GO:0070212">
    <property type="term" value="P:protein poly-ADP-ribosylation"/>
    <property type="evidence" value="ECO:0007669"/>
    <property type="project" value="TreeGrafter"/>
</dbReference>
<dbReference type="InterPro" id="IPR004102">
    <property type="entry name" value="Poly(ADP-ribose)pol_reg_dom"/>
</dbReference>
<evidence type="ECO:0000313" key="13">
    <source>
        <dbReference type="Proteomes" id="UP000807716"/>
    </source>
</evidence>
<evidence type="ECO:0000313" key="12">
    <source>
        <dbReference type="EMBL" id="KAG0259841.1"/>
    </source>
</evidence>
<dbReference type="GO" id="GO:0016779">
    <property type="term" value="F:nucleotidyltransferase activity"/>
    <property type="evidence" value="ECO:0007669"/>
    <property type="project" value="UniProtKB-KW"/>
</dbReference>
<dbReference type="InterPro" id="IPR036616">
    <property type="entry name" value="Poly(ADP-ribose)pol_reg_dom_sf"/>
</dbReference>
<evidence type="ECO:0000256" key="6">
    <source>
        <dbReference type="ARBA" id="ARBA00023242"/>
    </source>
</evidence>
<feature type="region of interest" description="Disordered" evidence="9">
    <location>
        <begin position="402"/>
        <end position="431"/>
    </location>
</feature>
<reference evidence="12" key="1">
    <citation type="journal article" date="2020" name="Fungal Divers.">
        <title>Resolving the Mortierellaceae phylogeny through synthesis of multi-gene phylogenetics and phylogenomics.</title>
        <authorList>
            <person name="Vandepol N."/>
            <person name="Liber J."/>
            <person name="Desiro A."/>
            <person name="Na H."/>
            <person name="Kennedy M."/>
            <person name="Barry K."/>
            <person name="Grigoriev I.V."/>
            <person name="Miller A.N."/>
            <person name="O'Donnell K."/>
            <person name="Stajich J.E."/>
            <person name="Bonito G."/>
        </authorList>
    </citation>
    <scope>NUCLEOTIDE SEQUENCE</scope>
    <source>
        <strain evidence="12">BC1065</strain>
    </source>
</reference>
<dbReference type="GO" id="GO:0005730">
    <property type="term" value="C:nucleolus"/>
    <property type="evidence" value="ECO:0007669"/>
    <property type="project" value="TreeGrafter"/>
</dbReference>
<comment type="subcellular location">
    <subcellularLocation>
        <location evidence="1">Nucleus</location>
    </subcellularLocation>
</comment>
<evidence type="ECO:0000256" key="4">
    <source>
        <dbReference type="ARBA" id="ARBA00022695"/>
    </source>
</evidence>
<dbReference type="SUPFAM" id="SSF56399">
    <property type="entry name" value="ADP-ribosylation"/>
    <property type="match status" value="1"/>
</dbReference>
<keyword evidence="2 8" id="KW-0328">Glycosyltransferase</keyword>
<dbReference type="InterPro" id="IPR050800">
    <property type="entry name" value="ARTD/PARP"/>
</dbReference>
<feature type="compositionally biased region" description="Pro residues" evidence="9">
    <location>
        <begin position="1"/>
        <end position="24"/>
    </location>
</feature>
<keyword evidence="6" id="KW-0539">Nucleus</keyword>
<dbReference type="PROSITE" id="PS51060">
    <property type="entry name" value="PARP_ALPHA_HD"/>
    <property type="match status" value="1"/>
</dbReference>
<dbReference type="EMBL" id="JAAAJB010000270">
    <property type="protein sequence ID" value="KAG0259841.1"/>
    <property type="molecule type" value="Genomic_DNA"/>
</dbReference>
<dbReference type="Pfam" id="PF00644">
    <property type="entry name" value="PARP"/>
    <property type="match status" value="1"/>
</dbReference>
<keyword evidence="3 8" id="KW-0808">Transferase</keyword>
<dbReference type="SUPFAM" id="SSF47587">
    <property type="entry name" value="Domain of poly(ADP-ribose) polymerase"/>
    <property type="match status" value="1"/>
</dbReference>
<sequence length="536" mass="58176">MPPLPQFTPPAPTVPTVPTAPAPPVQKTTAMATDDLQSCRMPMPMPTSSCHPEVAALVEALFRPDWQKQKLAEYGYNSIKLPPEQVDRTVIRQAMVILESLMLLLPWVQDGLVPREVLLKPSARFFTLIPHTKMATTEMIVMMMKNMSSMDDDDDGGFPYPSSSGSSSSSSSSSSSAAAAALRRLLHADTMDKIQEKIDLLRLLTTLERQQSLVLARQWSEHQQRMHPIDWLVDHLHVSRLVYLEPTTEAARMIRRYVRGTSWSGSSSNNNNNNNKKNHSNCCCSVHGVSALGGGGGGGVACRTLDILSAFEVECKHAERGFFRYNYNTMRNRRLLWHGTRAANLVSILSRGFKLPLDPLGSAHGASFGPGIYFTDFVQKAASYCGVHCCCGGGGGGTNGTNNNIRSSGGQGSTGNHHHSRHGGAGLATGVNSTTGDTIRSGQTAYLLLCEVALGKSIDFDAPTCDAMALMVDARKNSVFGRGRAAPNPEKHVLVDRDVLVPLGELVESRQMPPPRNNFNESAALKSEVHCNLGVR</sequence>
<dbReference type="EC" id="2.4.2.-" evidence="8"/>
<dbReference type="GO" id="GO:0003950">
    <property type="term" value="F:NAD+ poly-ADP-ribosyltransferase activity"/>
    <property type="evidence" value="ECO:0007669"/>
    <property type="project" value="UniProtKB-UniRule"/>
</dbReference>
<feature type="compositionally biased region" description="Low complexity" evidence="9">
    <location>
        <begin position="162"/>
        <end position="174"/>
    </location>
</feature>